<keyword evidence="1" id="KW-0472">Membrane</keyword>
<reference evidence="2 3" key="1">
    <citation type="submission" date="2020-04" db="EMBL/GenBank/DDBJ databases">
        <authorList>
            <person name="De Canck E."/>
        </authorList>
    </citation>
    <scope>NUCLEOTIDE SEQUENCE [LARGE SCALE GENOMIC DNA]</scope>
    <source>
        <strain evidence="2 3">LMG 29542</strain>
    </source>
</reference>
<name>A0A6J5F6U7_9BURK</name>
<evidence type="ECO:0000313" key="2">
    <source>
        <dbReference type="EMBL" id="CAB3773312.1"/>
    </source>
</evidence>
<dbReference type="Proteomes" id="UP000494363">
    <property type="component" value="Unassembled WGS sequence"/>
</dbReference>
<evidence type="ECO:0000256" key="1">
    <source>
        <dbReference type="SAM" id="Phobius"/>
    </source>
</evidence>
<evidence type="ECO:0000313" key="3">
    <source>
        <dbReference type="Proteomes" id="UP000494363"/>
    </source>
</evidence>
<keyword evidence="3" id="KW-1185">Reference proteome</keyword>
<keyword evidence="1" id="KW-0812">Transmembrane</keyword>
<dbReference type="AlphaFoldDB" id="A0A6J5F6U7"/>
<dbReference type="EMBL" id="CADIKH010000072">
    <property type="protein sequence ID" value="CAB3773312.1"/>
    <property type="molecule type" value="Genomic_DNA"/>
</dbReference>
<accession>A0A6J5F6U7</accession>
<proteinExistence type="predicted"/>
<feature type="transmembrane region" description="Helical" evidence="1">
    <location>
        <begin position="15"/>
        <end position="35"/>
    </location>
</feature>
<organism evidence="2 3">
    <name type="scientific">Paraburkholderia humisilvae</name>
    <dbReference type="NCBI Taxonomy" id="627669"/>
    <lineage>
        <taxon>Bacteria</taxon>
        <taxon>Pseudomonadati</taxon>
        <taxon>Pseudomonadota</taxon>
        <taxon>Betaproteobacteria</taxon>
        <taxon>Burkholderiales</taxon>
        <taxon>Burkholderiaceae</taxon>
        <taxon>Paraburkholderia</taxon>
    </lineage>
</organism>
<keyword evidence="1" id="KW-1133">Transmembrane helix</keyword>
<sequence length="58" mass="6307">MKGSHALQPRSAGPVWELVLGPLLVFSRIGFWFLVKPSRDVCLDESLSVGAVVVGTHF</sequence>
<protein>
    <submittedName>
        <fullName evidence="2">Uncharacterized protein</fullName>
    </submittedName>
</protein>
<gene>
    <name evidence="2" type="ORF">LMG29542_07186</name>
</gene>